<dbReference type="SUPFAM" id="SSF53098">
    <property type="entry name" value="Ribonuclease H-like"/>
    <property type="match status" value="1"/>
</dbReference>
<sequence>MPKGYLHIKDTEELKALVERLKQAEYVTVDTEFLRDNTYWPKLCLVQVAGPDVAAIIDPVAPLIDLQPLFDLMVDPKVLKVFHAARQDIEIFLKLSGRIPEPLFDTQVAAMVCGYGDSVSYETLVAKIARASLDKSSRFTDWSRRPLTDRQLTYAIGDVTHLRKVYDVLWADLERSGRTDWLDSEMAVLMDPATYIVEPADAWQRIKTRTTNRRFLAVLREVAAWRETEARARDLPRGRMLKDDALLEIAAHPPTSIDDMKQSRGVPKGFADGRLGPSLLEAVQRGLDCPEDQLPEAEKVTEAPRGVGPLVELLKVMLKLQCEDHGVAQKLVANTADLEAIAGNDEADVPALHGWRRKVFGEAALDLKHGRLALAAEGRRIKLIKLGQGAG</sequence>
<dbReference type="RefSeq" id="WP_109907539.1">
    <property type="nucleotide sequence ID" value="NZ_QGLE01000012.1"/>
</dbReference>
<dbReference type="SUPFAM" id="SSF47819">
    <property type="entry name" value="HRDC-like"/>
    <property type="match status" value="2"/>
</dbReference>
<dbReference type="SMART" id="SM00474">
    <property type="entry name" value="35EXOc"/>
    <property type="match status" value="1"/>
</dbReference>
<dbReference type="InterPro" id="IPR002121">
    <property type="entry name" value="HRDC_dom"/>
</dbReference>
<evidence type="ECO:0000313" key="8">
    <source>
        <dbReference type="EMBL" id="PWR19340.1"/>
    </source>
</evidence>
<reference evidence="8 9" key="1">
    <citation type="submission" date="2018-05" db="EMBL/GenBank/DDBJ databases">
        <title>Zavarzinia sp. HR-AS.</title>
        <authorList>
            <person name="Lee Y."/>
            <person name="Jeon C.O."/>
        </authorList>
    </citation>
    <scope>NUCLEOTIDE SEQUENCE [LARGE SCALE GENOMIC DNA]</scope>
    <source>
        <strain evidence="8 9">HR-AS</strain>
    </source>
</reference>
<keyword evidence="1 6" id="KW-0963">Cytoplasm</keyword>
<dbReference type="Gene3D" id="1.10.150.80">
    <property type="entry name" value="HRDC domain"/>
    <property type="match status" value="1"/>
</dbReference>
<dbReference type="Proteomes" id="UP000245461">
    <property type="component" value="Unassembled WGS sequence"/>
</dbReference>
<comment type="caution">
    <text evidence="8">The sequence shown here is derived from an EMBL/GenBank/DDBJ whole genome shotgun (WGS) entry which is preliminary data.</text>
</comment>
<name>A0A317DZL1_9PROT</name>
<evidence type="ECO:0000256" key="5">
    <source>
        <dbReference type="ARBA" id="ARBA00022839"/>
    </source>
</evidence>
<accession>A0A317DZL1</accession>
<dbReference type="AlphaFoldDB" id="A0A317DZL1"/>
<dbReference type="NCBIfam" id="TIGR01388">
    <property type="entry name" value="rnd"/>
    <property type="match status" value="1"/>
</dbReference>
<dbReference type="Pfam" id="PF00570">
    <property type="entry name" value="HRDC"/>
    <property type="match status" value="1"/>
</dbReference>
<keyword evidence="4 6" id="KW-0378">Hydrolase</keyword>
<evidence type="ECO:0000256" key="1">
    <source>
        <dbReference type="ARBA" id="ARBA00022490"/>
    </source>
</evidence>
<dbReference type="InterPro" id="IPR036397">
    <property type="entry name" value="RNaseH_sf"/>
</dbReference>
<proteinExistence type="inferred from homology"/>
<keyword evidence="5 6" id="KW-0269">Exonuclease</keyword>
<evidence type="ECO:0000256" key="3">
    <source>
        <dbReference type="ARBA" id="ARBA00022722"/>
    </source>
</evidence>
<keyword evidence="9" id="KW-1185">Reference proteome</keyword>
<dbReference type="InterPro" id="IPR051086">
    <property type="entry name" value="RNase_D-like"/>
</dbReference>
<dbReference type="OrthoDB" id="9800549at2"/>
<evidence type="ECO:0000313" key="9">
    <source>
        <dbReference type="Proteomes" id="UP000245461"/>
    </source>
</evidence>
<dbReference type="Gene3D" id="3.30.420.10">
    <property type="entry name" value="Ribonuclease H-like superfamily/Ribonuclease H"/>
    <property type="match status" value="1"/>
</dbReference>
<dbReference type="InterPro" id="IPR002562">
    <property type="entry name" value="3'-5'_exonuclease_dom"/>
</dbReference>
<dbReference type="GO" id="GO:0000166">
    <property type="term" value="F:nucleotide binding"/>
    <property type="evidence" value="ECO:0007669"/>
    <property type="project" value="InterPro"/>
</dbReference>
<evidence type="ECO:0000256" key="4">
    <source>
        <dbReference type="ARBA" id="ARBA00022801"/>
    </source>
</evidence>
<comment type="catalytic activity">
    <reaction evidence="6">
        <text>Exonucleolytic cleavage that removes extra residues from the 3'-terminus of tRNA to produce 5'-mononucleotides.</text>
        <dbReference type="EC" id="3.1.13.5"/>
    </reaction>
</comment>
<dbReference type="GO" id="GO:0042780">
    <property type="term" value="P:tRNA 3'-end processing"/>
    <property type="evidence" value="ECO:0007669"/>
    <property type="project" value="UniProtKB-UniRule"/>
</dbReference>
<dbReference type="InterPro" id="IPR010997">
    <property type="entry name" value="HRDC-like_sf"/>
</dbReference>
<evidence type="ECO:0000256" key="2">
    <source>
        <dbReference type="ARBA" id="ARBA00022694"/>
    </source>
</evidence>
<dbReference type="InterPro" id="IPR006292">
    <property type="entry name" value="RNase_D"/>
</dbReference>
<evidence type="ECO:0000256" key="6">
    <source>
        <dbReference type="HAMAP-Rule" id="MF_01899"/>
    </source>
</evidence>
<comment type="function">
    <text evidence="6">Exonuclease involved in the 3' processing of various precursor tRNAs. Initiates hydrolysis at the 3'-terminus of an RNA molecule and releases 5'-mononucleotides.</text>
</comment>
<organism evidence="8 9">
    <name type="scientific">Zavarzinia aquatilis</name>
    <dbReference type="NCBI Taxonomy" id="2211142"/>
    <lineage>
        <taxon>Bacteria</taxon>
        <taxon>Pseudomonadati</taxon>
        <taxon>Pseudomonadota</taxon>
        <taxon>Alphaproteobacteria</taxon>
        <taxon>Rhodospirillales</taxon>
        <taxon>Zavarziniaceae</taxon>
        <taxon>Zavarzinia</taxon>
    </lineage>
</organism>
<dbReference type="SMART" id="SM00341">
    <property type="entry name" value="HRDC"/>
    <property type="match status" value="1"/>
</dbReference>
<evidence type="ECO:0000259" key="7">
    <source>
        <dbReference type="PROSITE" id="PS50967"/>
    </source>
</evidence>
<comment type="cofactor">
    <cofactor evidence="6">
        <name>a divalent metal cation</name>
        <dbReference type="ChEBI" id="CHEBI:60240"/>
    </cofactor>
</comment>
<dbReference type="GO" id="GO:0005737">
    <property type="term" value="C:cytoplasm"/>
    <property type="evidence" value="ECO:0007669"/>
    <property type="project" value="UniProtKB-SubCell"/>
</dbReference>
<dbReference type="InterPro" id="IPR012337">
    <property type="entry name" value="RNaseH-like_sf"/>
</dbReference>
<feature type="domain" description="HRDC" evidence="7">
    <location>
        <begin position="212"/>
        <end position="293"/>
    </location>
</feature>
<dbReference type="InterPro" id="IPR044876">
    <property type="entry name" value="HRDC_dom_sf"/>
</dbReference>
<dbReference type="PANTHER" id="PTHR47649">
    <property type="entry name" value="RIBONUCLEASE D"/>
    <property type="match status" value="1"/>
</dbReference>
<dbReference type="GO" id="GO:0033890">
    <property type="term" value="F:ribonuclease D activity"/>
    <property type="evidence" value="ECO:0007669"/>
    <property type="project" value="UniProtKB-UniRule"/>
</dbReference>
<dbReference type="CDD" id="cd06142">
    <property type="entry name" value="RNaseD_exo"/>
    <property type="match status" value="1"/>
</dbReference>
<dbReference type="PANTHER" id="PTHR47649:SF1">
    <property type="entry name" value="RIBONUCLEASE D"/>
    <property type="match status" value="1"/>
</dbReference>
<dbReference type="PROSITE" id="PS50967">
    <property type="entry name" value="HRDC"/>
    <property type="match status" value="1"/>
</dbReference>
<gene>
    <name evidence="6 8" type="primary">rnd</name>
    <name evidence="8" type="ORF">DKG74_17865</name>
</gene>
<keyword evidence="3 6" id="KW-0540">Nuclease</keyword>
<comment type="subcellular location">
    <subcellularLocation>
        <location evidence="6">Cytoplasm</location>
    </subcellularLocation>
</comment>
<dbReference type="EMBL" id="QGLE01000012">
    <property type="protein sequence ID" value="PWR19340.1"/>
    <property type="molecule type" value="Genomic_DNA"/>
</dbReference>
<dbReference type="Pfam" id="PF01612">
    <property type="entry name" value="DNA_pol_A_exo1"/>
    <property type="match status" value="1"/>
</dbReference>
<dbReference type="GO" id="GO:0003676">
    <property type="term" value="F:nucleic acid binding"/>
    <property type="evidence" value="ECO:0007669"/>
    <property type="project" value="InterPro"/>
</dbReference>
<dbReference type="EC" id="3.1.13.5" evidence="6"/>
<keyword evidence="2 6" id="KW-0819">tRNA processing</keyword>
<comment type="similarity">
    <text evidence="6">Belongs to the RNase D family.</text>
</comment>
<dbReference type="GO" id="GO:0008408">
    <property type="term" value="F:3'-5' exonuclease activity"/>
    <property type="evidence" value="ECO:0007669"/>
    <property type="project" value="InterPro"/>
</dbReference>
<protein>
    <recommendedName>
        <fullName evidence="6">Ribonuclease D</fullName>
        <shortName evidence="6">RNase D</shortName>
        <ecNumber evidence="6">3.1.13.5</ecNumber>
    </recommendedName>
</protein>
<dbReference type="HAMAP" id="MF_01899">
    <property type="entry name" value="RNase_D"/>
    <property type="match status" value="1"/>
</dbReference>